<name>A6JD97_RAT</name>
<feature type="signal peptide" evidence="1">
    <location>
        <begin position="1"/>
        <end position="32"/>
    </location>
</feature>
<dbReference type="Proteomes" id="UP000234681">
    <property type="component" value="Chromosome 14"/>
</dbReference>
<accession>A6JD97</accession>
<evidence type="ECO:0000313" key="2">
    <source>
        <dbReference type="EMBL" id="EDL90019.1"/>
    </source>
</evidence>
<organism evidence="2 3">
    <name type="scientific">Rattus norvegicus</name>
    <name type="common">Rat</name>
    <dbReference type="NCBI Taxonomy" id="10116"/>
    <lineage>
        <taxon>Eukaryota</taxon>
        <taxon>Metazoa</taxon>
        <taxon>Chordata</taxon>
        <taxon>Craniata</taxon>
        <taxon>Vertebrata</taxon>
        <taxon>Euteleostomi</taxon>
        <taxon>Mammalia</taxon>
        <taxon>Eutheria</taxon>
        <taxon>Euarchontoglires</taxon>
        <taxon>Glires</taxon>
        <taxon>Rodentia</taxon>
        <taxon>Myomorpha</taxon>
        <taxon>Muroidea</taxon>
        <taxon>Muridae</taxon>
        <taxon>Murinae</taxon>
        <taxon>Rattus</taxon>
    </lineage>
</organism>
<sequence length="72" mass="7565">MVTMGKSWMNDAGESLKLLLSLLSSLMAIILGESSIHTSVPPVEASASFHALCATGARCQCFAIALRTLSKP</sequence>
<proteinExistence type="predicted"/>
<dbReference type="EMBL" id="CH473981">
    <property type="protein sequence ID" value="EDL90019.1"/>
    <property type="molecule type" value="Genomic_DNA"/>
</dbReference>
<gene>
    <name evidence="2" type="ORF">rCG_57159</name>
</gene>
<reference evidence="3" key="1">
    <citation type="submission" date="2005-09" db="EMBL/GenBank/DDBJ databases">
        <authorList>
            <person name="Mural R.J."/>
            <person name="Li P.W."/>
            <person name="Adams M.D."/>
            <person name="Amanatides P.G."/>
            <person name="Baden-Tillson H."/>
            <person name="Barnstead M."/>
            <person name="Chin S.H."/>
            <person name="Dew I."/>
            <person name="Evans C.A."/>
            <person name="Ferriera S."/>
            <person name="Flanigan M."/>
            <person name="Fosler C."/>
            <person name="Glodek A."/>
            <person name="Gu Z."/>
            <person name="Holt R.A."/>
            <person name="Jennings D."/>
            <person name="Kraft C.L."/>
            <person name="Lu F."/>
            <person name="Nguyen T."/>
            <person name="Nusskern D.R."/>
            <person name="Pfannkoch C.M."/>
            <person name="Sitter C."/>
            <person name="Sutton G.G."/>
            <person name="Venter J.C."/>
            <person name="Wang Z."/>
            <person name="Woodage T."/>
            <person name="Zheng X.H."/>
            <person name="Zhong F."/>
        </authorList>
    </citation>
    <scope>NUCLEOTIDE SEQUENCE [LARGE SCALE GENOMIC DNA]</scope>
    <source>
        <strain>BN</strain>
        <strain evidence="3">Sprague-Dawley</strain>
    </source>
</reference>
<evidence type="ECO:0000313" key="3">
    <source>
        <dbReference type="Proteomes" id="UP000234681"/>
    </source>
</evidence>
<feature type="chain" id="PRO_5039911660" evidence="1">
    <location>
        <begin position="33"/>
        <end position="72"/>
    </location>
</feature>
<keyword evidence="1" id="KW-0732">Signal</keyword>
<dbReference type="AlphaFoldDB" id="A6JD97"/>
<evidence type="ECO:0000256" key="1">
    <source>
        <dbReference type="SAM" id="SignalP"/>
    </source>
</evidence>
<protein>
    <submittedName>
        <fullName evidence="2">RCG57159, isoform CRA_b</fullName>
    </submittedName>
</protein>